<dbReference type="Gene3D" id="3.40.30.10">
    <property type="entry name" value="Glutaredoxin"/>
    <property type="match status" value="1"/>
</dbReference>
<evidence type="ECO:0000313" key="8">
    <source>
        <dbReference type="EMBL" id="MCA6076296.1"/>
    </source>
</evidence>
<keyword evidence="2" id="KW-0004">4Fe-4S</keyword>
<dbReference type="Proteomes" id="UP001139409">
    <property type="component" value="Unassembled WGS sequence"/>
</dbReference>
<evidence type="ECO:0000256" key="5">
    <source>
        <dbReference type="ARBA" id="ARBA00023014"/>
    </source>
</evidence>
<dbReference type="Gene3D" id="3.40.50.11540">
    <property type="entry name" value="NADH-ubiquinone oxidoreductase 51kDa subunit"/>
    <property type="match status" value="1"/>
</dbReference>
<keyword evidence="5" id="KW-0411">Iron-sulfur</keyword>
<reference evidence="8" key="1">
    <citation type="submission" date="2021-09" db="EMBL/GenBank/DDBJ databases">
        <title>Fulvivirga sp. isolated from coastal sediment.</title>
        <authorList>
            <person name="Yu H."/>
        </authorList>
    </citation>
    <scope>NUCLEOTIDE SEQUENCE</scope>
    <source>
        <strain evidence="8">1062</strain>
    </source>
</reference>
<dbReference type="GO" id="GO:0008137">
    <property type="term" value="F:NADH dehydrogenase (ubiquinone) activity"/>
    <property type="evidence" value="ECO:0007669"/>
    <property type="project" value="InterPro"/>
</dbReference>
<dbReference type="EMBL" id="JAIXNE010000003">
    <property type="protein sequence ID" value="MCA6076296.1"/>
    <property type="molecule type" value="Genomic_DNA"/>
</dbReference>
<accession>A0A9X1HQV5</accession>
<dbReference type="RefSeq" id="WP_225698225.1">
    <property type="nucleotide sequence ID" value="NZ_JAIXNE010000002.1"/>
</dbReference>
<dbReference type="InterPro" id="IPR011538">
    <property type="entry name" value="Nuo51_FMN-bd"/>
</dbReference>
<dbReference type="SUPFAM" id="SSF140490">
    <property type="entry name" value="Nqo1C-terminal domain-like"/>
    <property type="match status" value="1"/>
</dbReference>
<name>A0A9X1HQV5_9BACT</name>
<dbReference type="AlphaFoldDB" id="A0A9X1HQV5"/>
<dbReference type="Gene3D" id="1.10.10.1590">
    <property type="entry name" value="NADH-quinone oxidoreductase subunit E"/>
    <property type="match status" value="1"/>
</dbReference>
<dbReference type="InterPro" id="IPR037207">
    <property type="entry name" value="Nuop51_4Fe4S-bd_sf"/>
</dbReference>
<dbReference type="Gene3D" id="1.20.1440.230">
    <property type="entry name" value="NADH-ubiquinone oxidoreductase 51kDa subunit, iron-sulphur binding domain"/>
    <property type="match status" value="1"/>
</dbReference>
<dbReference type="EMBL" id="JAIXNE010000004">
    <property type="protein sequence ID" value="MCA6077424.1"/>
    <property type="molecule type" value="Genomic_DNA"/>
</dbReference>
<evidence type="ECO:0000313" key="7">
    <source>
        <dbReference type="EMBL" id="MCA6075119.1"/>
    </source>
</evidence>
<feature type="domain" description="NADH-ubiquinone oxidoreductase 51kDa subunit iron-sulphur binding" evidence="6">
    <location>
        <begin position="478"/>
        <end position="523"/>
    </location>
</feature>
<dbReference type="SMART" id="SM00928">
    <property type="entry name" value="NADH_4Fe-4S"/>
    <property type="match status" value="1"/>
</dbReference>
<dbReference type="SUPFAM" id="SSF142984">
    <property type="entry name" value="Nqo1 middle domain-like"/>
    <property type="match status" value="1"/>
</dbReference>
<dbReference type="InterPro" id="IPR019575">
    <property type="entry name" value="Nuop51_4Fe4S-bd"/>
</dbReference>
<comment type="similarity">
    <text evidence="1">Belongs to the complex I 51 kDa subunit family.</text>
</comment>
<keyword evidence="4" id="KW-0408">Iron</keyword>
<dbReference type="InterPro" id="IPR037225">
    <property type="entry name" value="Nuo51_FMN-bd_sf"/>
</dbReference>
<evidence type="ECO:0000259" key="6">
    <source>
        <dbReference type="SMART" id="SM00928"/>
    </source>
</evidence>
<evidence type="ECO:0000313" key="10">
    <source>
        <dbReference type="Proteomes" id="UP001139409"/>
    </source>
</evidence>
<keyword evidence="10" id="KW-1185">Reference proteome</keyword>
<dbReference type="SUPFAM" id="SSF52833">
    <property type="entry name" value="Thioredoxin-like"/>
    <property type="match status" value="1"/>
</dbReference>
<dbReference type="Pfam" id="PF10589">
    <property type="entry name" value="NADH_4Fe-4S"/>
    <property type="match status" value="1"/>
</dbReference>
<evidence type="ECO:0000313" key="9">
    <source>
        <dbReference type="EMBL" id="MCA6077424.1"/>
    </source>
</evidence>
<keyword evidence="3" id="KW-0479">Metal-binding</keyword>
<evidence type="ECO:0000256" key="3">
    <source>
        <dbReference type="ARBA" id="ARBA00022723"/>
    </source>
</evidence>
<dbReference type="InterPro" id="IPR001949">
    <property type="entry name" value="NADH-UbQ_OxRdtase_51kDa_CS"/>
</dbReference>
<dbReference type="EMBL" id="JAIXNE010000002">
    <property type="protein sequence ID" value="MCA6075119.1"/>
    <property type="molecule type" value="Genomic_DNA"/>
</dbReference>
<dbReference type="InterPro" id="IPR041921">
    <property type="entry name" value="NuoE_N"/>
</dbReference>
<dbReference type="GO" id="GO:0046872">
    <property type="term" value="F:metal ion binding"/>
    <property type="evidence" value="ECO:0007669"/>
    <property type="project" value="UniProtKB-KW"/>
</dbReference>
<organism evidence="8 10">
    <name type="scientific">Fulvivirga sedimenti</name>
    <dbReference type="NCBI Taxonomy" id="2879465"/>
    <lineage>
        <taxon>Bacteria</taxon>
        <taxon>Pseudomonadati</taxon>
        <taxon>Bacteroidota</taxon>
        <taxon>Cytophagia</taxon>
        <taxon>Cytophagales</taxon>
        <taxon>Fulvivirgaceae</taxon>
        <taxon>Fulvivirga</taxon>
    </lineage>
</organism>
<dbReference type="GO" id="GO:0010181">
    <property type="term" value="F:FMN binding"/>
    <property type="evidence" value="ECO:0007669"/>
    <property type="project" value="InterPro"/>
</dbReference>
<dbReference type="Pfam" id="PF01512">
    <property type="entry name" value="Complex1_51K"/>
    <property type="match status" value="1"/>
</dbReference>
<evidence type="ECO:0000256" key="1">
    <source>
        <dbReference type="ARBA" id="ARBA00007523"/>
    </source>
</evidence>
<sequence length="589" mass="66029">MHTLSRQKFFPIDPPGARLLSELWHYQRQDRYISADTIRVLARKHRVSEIEIQGVASFYHFFHLKPAGKHTIYLNTSVISEFRGYERVRTAFEQATGARMGSTDISGTFGLFPTACIGLSDQEPAALIDFYPFTNLNVVRVKEIIQQIREGIHPAEICDHPADHIRFTPPDGKSVFFTPYLRGNGIRRALKIGRQAIIEEIKIAGLSGRGGAFFPTWKKWDACRSFTSDPKVIICNADEGEPGTFKDRVLLNKQAGSVIEGMIIAAFAVGATYGMIYLRGEYQWLLNHLEDELVAFREAGLLGKNIAGTDGFDFDIRIELGAGAYVCGEETALLESMEGRRGEPRTKWFYPVERGYLQLPTVVNNVETFAAACRILEMGSGEYCKRGIPSSPGTKIISVAGDCQKPGIYEIEYGTSVGELLDMSMAIDPLFIQVSGPSGETLTTTDRDRIFIPRSINPEREIRCGGSLMVFSKERDILQIIMNFNAFFKHESCGVCTPCRAGNFIIQRKLEKLRSGLADHHDLHELKSWTHIMRKSSRCGLGKTAGNPVLTALEKFGEYFEGTYGAYHNDLIHPFDYTRAIAPFEQYKP</sequence>
<protein>
    <submittedName>
        <fullName evidence="8">NAD(P)H-dependent oxidoreductase subunit E</fullName>
    </submittedName>
</protein>
<evidence type="ECO:0000256" key="2">
    <source>
        <dbReference type="ARBA" id="ARBA00022485"/>
    </source>
</evidence>
<dbReference type="PANTHER" id="PTHR43578:SF3">
    <property type="entry name" value="NADH-QUINONE OXIDOREDUCTASE SUBUNIT F"/>
    <property type="match status" value="1"/>
</dbReference>
<evidence type="ECO:0000256" key="4">
    <source>
        <dbReference type="ARBA" id="ARBA00023004"/>
    </source>
</evidence>
<dbReference type="Pfam" id="PF01257">
    <property type="entry name" value="2Fe-2S_thioredx"/>
    <property type="match status" value="1"/>
</dbReference>
<dbReference type="GO" id="GO:0051539">
    <property type="term" value="F:4 iron, 4 sulfur cluster binding"/>
    <property type="evidence" value="ECO:0007669"/>
    <property type="project" value="UniProtKB-KW"/>
</dbReference>
<gene>
    <name evidence="7" type="ORF">LDX50_09570</name>
    <name evidence="8" type="ORF">LDX50_15540</name>
    <name evidence="9" type="ORF">LDX50_21260</name>
</gene>
<comment type="caution">
    <text evidence="8">The sequence shown here is derived from an EMBL/GenBank/DDBJ whole genome shotgun (WGS) entry which is preliminary data.</text>
</comment>
<proteinExistence type="inferred from homology"/>
<dbReference type="SUPFAM" id="SSF142019">
    <property type="entry name" value="Nqo1 FMN-binding domain-like"/>
    <property type="match status" value="1"/>
</dbReference>
<dbReference type="PROSITE" id="PS00645">
    <property type="entry name" value="COMPLEX1_51K_2"/>
    <property type="match status" value="1"/>
</dbReference>
<dbReference type="PANTHER" id="PTHR43578">
    <property type="entry name" value="NADH-QUINONE OXIDOREDUCTASE SUBUNIT F"/>
    <property type="match status" value="1"/>
</dbReference>
<dbReference type="PROSITE" id="PS00644">
    <property type="entry name" value="COMPLEX1_51K_1"/>
    <property type="match status" value="1"/>
</dbReference>
<dbReference type="InterPro" id="IPR036249">
    <property type="entry name" value="Thioredoxin-like_sf"/>
</dbReference>